<comment type="similarity">
    <text evidence="1">Belongs to the protein kinase superfamily. AGC Ser/Thr protein kinase family. cGMP subfamily.</text>
</comment>
<evidence type="ECO:0000256" key="8">
    <source>
        <dbReference type="ARBA" id="ARBA00022840"/>
    </source>
</evidence>
<dbReference type="CDD" id="cd00038">
    <property type="entry name" value="CAP_ED"/>
    <property type="match status" value="1"/>
</dbReference>
<feature type="binding site" evidence="14">
    <location>
        <position position="319"/>
    </location>
    <ligand>
        <name>ATP</name>
        <dbReference type="ChEBI" id="CHEBI:30616"/>
    </ligand>
</feature>
<gene>
    <name evidence="19" type="ORF">TrCOL_g11498</name>
</gene>
<evidence type="ECO:0000259" key="18">
    <source>
        <dbReference type="PROSITE" id="PS51285"/>
    </source>
</evidence>
<feature type="compositionally biased region" description="Polar residues" evidence="15">
    <location>
        <begin position="31"/>
        <end position="41"/>
    </location>
</feature>
<dbReference type="PROSITE" id="PS00888">
    <property type="entry name" value="CNMP_BINDING_1"/>
    <property type="match status" value="1"/>
</dbReference>
<dbReference type="PROSITE" id="PS50011">
    <property type="entry name" value="PROTEIN_KINASE_DOM"/>
    <property type="match status" value="1"/>
</dbReference>
<keyword evidence="2" id="KW-0723">Serine/threonine-protein kinase</keyword>
<comment type="caution">
    <text evidence="19">The sequence shown here is derived from an EMBL/GenBank/DDBJ whole genome shotgun (WGS) entry which is preliminary data.</text>
</comment>
<evidence type="ECO:0000256" key="11">
    <source>
        <dbReference type="ARBA" id="ARBA00047462"/>
    </source>
</evidence>
<evidence type="ECO:0000256" key="13">
    <source>
        <dbReference type="ARBA" id="ARBA00048679"/>
    </source>
</evidence>
<dbReference type="GO" id="GO:0030553">
    <property type="term" value="F:cGMP binding"/>
    <property type="evidence" value="ECO:0007669"/>
    <property type="project" value="UniProtKB-KW"/>
</dbReference>
<evidence type="ECO:0000256" key="9">
    <source>
        <dbReference type="ARBA" id="ARBA00022992"/>
    </source>
</evidence>
<evidence type="ECO:0000256" key="2">
    <source>
        <dbReference type="ARBA" id="ARBA00022527"/>
    </source>
</evidence>
<dbReference type="Pfam" id="PF00027">
    <property type="entry name" value="cNMP_binding"/>
    <property type="match status" value="1"/>
</dbReference>
<sequence length="619" mass="68833">MVTSVLSKGFKALTGQKGEQVVPGTEDGGIPQSTSPSNNPDSLKLESMSIADDSLQGIEKDTTMTDGEGGEETGKGKEGEKDKKDGEYLDNHTYQERDDSCKEQVHDTQMTDFILNHVYDDAPIDNYTPSFRRKSDAATRAMTAALQYFMFDHDSADVKTLFIQELEKKTFSNNDFVCKEGDTGEEMYVLEVGSIDVFVGEVKVGTMEVGAVFGELSLIYGTKRTASCQCKGECVVYALSKIPFRRIQATIAMSSIEVSMDNFNKEMSTLSEEQEKATWVQAEVKLEEISTHSVLGQGTFGQVTLVTATSKPGESFAMKRMSKQSIVESEHQQRVILEKNALQAMECPFIIHLLGTYSDDSSVYFLSDVVQGGDLMSYMIDEDVLKNEEAKFLLANLCEAITHCHEKGFIHRDIKPENCLIGADGYLKLCDFGLAKRLPSTVVLPKSGVTEVVTLAFTMCGTPEFMAPEFVLSTGYTKSADWWAVGAILYEMHVGRNPFDKGGDLKKTFKAVCMIGMGREQIKIPNSFAKKDKGATDFVSKVLTPDAKRLGRIRSRDVCEVGYFENINWKDMVDKKTKAPYVPPCAGHMDVSNFERSSKKLEIESYEPYQGDQDWCKEF</sequence>
<feature type="domain" description="AGC-kinase C-terminal" evidence="18">
    <location>
        <begin position="565"/>
        <end position="619"/>
    </location>
</feature>
<comment type="catalytic activity">
    <reaction evidence="12">
        <text>L-threonyl-[protein] + ATP = O-phospho-L-threonyl-[protein] + ADP + H(+)</text>
        <dbReference type="Rhea" id="RHEA:46608"/>
        <dbReference type="Rhea" id="RHEA-COMP:11060"/>
        <dbReference type="Rhea" id="RHEA-COMP:11605"/>
        <dbReference type="ChEBI" id="CHEBI:15378"/>
        <dbReference type="ChEBI" id="CHEBI:30013"/>
        <dbReference type="ChEBI" id="CHEBI:30616"/>
        <dbReference type="ChEBI" id="CHEBI:61977"/>
        <dbReference type="ChEBI" id="CHEBI:456216"/>
        <dbReference type="EC" id="2.7.11.1"/>
    </reaction>
</comment>
<dbReference type="InterPro" id="IPR008271">
    <property type="entry name" value="Ser/Thr_kinase_AS"/>
</dbReference>
<keyword evidence="5" id="KW-0808">Transferase</keyword>
<keyword evidence="20" id="KW-1185">Reference proteome</keyword>
<evidence type="ECO:0000256" key="6">
    <source>
        <dbReference type="ARBA" id="ARBA00022741"/>
    </source>
</evidence>
<dbReference type="InterPro" id="IPR000961">
    <property type="entry name" value="AGC-kinase_C"/>
</dbReference>
<reference evidence="20" key="1">
    <citation type="journal article" date="2023" name="Commun. Biol.">
        <title>Genome analysis of Parmales, the sister group of diatoms, reveals the evolutionary specialization of diatoms from phago-mixotrophs to photoautotrophs.</title>
        <authorList>
            <person name="Ban H."/>
            <person name="Sato S."/>
            <person name="Yoshikawa S."/>
            <person name="Yamada K."/>
            <person name="Nakamura Y."/>
            <person name="Ichinomiya M."/>
            <person name="Sato N."/>
            <person name="Blanc-Mathieu R."/>
            <person name="Endo H."/>
            <person name="Kuwata A."/>
            <person name="Ogata H."/>
        </authorList>
    </citation>
    <scope>NUCLEOTIDE SEQUENCE [LARGE SCALE GENOMIC DNA]</scope>
</reference>
<keyword evidence="6 14" id="KW-0547">Nucleotide-binding</keyword>
<dbReference type="GO" id="GO:0046872">
    <property type="term" value="F:metal ion binding"/>
    <property type="evidence" value="ECO:0007669"/>
    <property type="project" value="UniProtKB-KW"/>
</dbReference>
<keyword evidence="8 14" id="KW-0067">ATP-binding</keyword>
<dbReference type="AlphaFoldDB" id="A0A9W7GAL5"/>
<dbReference type="InterPro" id="IPR014710">
    <property type="entry name" value="RmlC-like_jellyroll"/>
</dbReference>
<dbReference type="Proteomes" id="UP001165065">
    <property type="component" value="Unassembled WGS sequence"/>
</dbReference>
<dbReference type="PROSITE" id="PS50042">
    <property type="entry name" value="CNMP_BINDING_3"/>
    <property type="match status" value="1"/>
</dbReference>
<accession>A0A9W7GAL5</accession>
<feature type="domain" description="Protein kinase" evidence="16">
    <location>
        <begin position="289"/>
        <end position="564"/>
    </location>
</feature>
<name>A0A9W7GAL5_9STRA</name>
<dbReference type="Gene3D" id="1.10.510.10">
    <property type="entry name" value="Transferase(Phosphotransferase) domain 1"/>
    <property type="match status" value="1"/>
</dbReference>
<evidence type="ECO:0000259" key="16">
    <source>
        <dbReference type="PROSITE" id="PS50011"/>
    </source>
</evidence>
<dbReference type="InterPro" id="IPR011009">
    <property type="entry name" value="Kinase-like_dom_sf"/>
</dbReference>
<dbReference type="SUPFAM" id="SSF56112">
    <property type="entry name" value="Protein kinase-like (PK-like)"/>
    <property type="match status" value="1"/>
</dbReference>
<feature type="domain" description="Cyclic nucleotide-binding" evidence="17">
    <location>
        <begin position="150"/>
        <end position="247"/>
    </location>
</feature>
<evidence type="ECO:0000256" key="12">
    <source>
        <dbReference type="ARBA" id="ARBA00047899"/>
    </source>
</evidence>
<dbReference type="Gene3D" id="3.30.200.20">
    <property type="entry name" value="Phosphorylase Kinase, domain 1"/>
    <property type="match status" value="1"/>
</dbReference>
<keyword evidence="9" id="KW-0142">cGMP-binding</keyword>
<protein>
    <recommendedName>
        <fullName evidence="21">cGMP-dependent protein kinase</fullName>
    </recommendedName>
</protein>
<dbReference type="GO" id="GO:0007010">
    <property type="term" value="P:cytoskeleton organization"/>
    <property type="evidence" value="ECO:0007669"/>
    <property type="project" value="UniProtKB-ARBA"/>
</dbReference>
<comment type="catalytic activity">
    <reaction evidence="11">
        <text>L-seryl-[protein] + ATP = O-phospho-L-seryl-[protein] + ADP + H(+)</text>
        <dbReference type="Rhea" id="RHEA:17989"/>
        <dbReference type="Rhea" id="RHEA-COMP:9863"/>
        <dbReference type="Rhea" id="RHEA-COMP:11604"/>
        <dbReference type="ChEBI" id="CHEBI:15378"/>
        <dbReference type="ChEBI" id="CHEBI:29999"/>
        <dbReference type="ChEBI" id="CHEBI:30616"/>
        <dbReference type="ChEBI" id="CHEBI:83421"/>
        <dbReference type="ChEBI" id="CHEBI:456216"/>
        <dbReference type="EC" id="2.7.11.12"/>
    </reaction>
</comment>
<dbReference type="FunFam" id="1.10.510.10:FF:000024">
    <property type="entry name" value="Probable serine/threonine-protein kinase cot-1"/>
    <property type="match status" value="1"/>
</dbReference>
<evidence type="ECO:0000256" key="3">
    <source>
        <dbReference type="ARBA" id="ARBA00022535"/>
    </source>
</evidence>
<dbReference type="GO" id="GO:0004691">
    <property type="term" value="F:cAMP-dependent protein kinase activity"/>
    <property type="evidence" value="ECO:0007669"/>
    <property type="project" value="TreeGrafter"/>
</dbReference>
<dbReference type="PANTHER" id="PTHR24353:SF143">
    <property type="entry name" value="PROTEIN KINASE DOMAIN-CONTAINING PROTEIN"/>
    <property type="match status" value="1"/>
</dbReference>
<dbReference type="Pfam" id="PF00069">
    <property type="entry name" value="Pkinase"/>
    <property type="match status" value="1"/>
</dbReference>
<evidence type="ECO:0000256" key="4">
    <source>
        <dbReference type="ARBA" id="ARBA00022553"/>
    </source>
</evidence>
<keyword evidence="4" id="KW-0597">Phosphoprotein</keyword>
<dbReference type="InterPro" id="IPR018488">
    <property type="entry name" value="cNMP-bd_CS"/>
</dbReference>
<evidence type="ECO:0000256" key="15">
    <source>
        <dbReference type="SAM" id="MobiDB-lite"/>
    </source>
</evidence>
<dbReference type="SMART" id="SM00220">
    <property type="entry name" value="S_TKc"/>
    <property type="match status" value="1"/>
</dbReference>
<dbReference type="OrthoDB" id="188179at2759"/>
<dbReference type="InterPro" id="IPR000595">
    <property type="entry name" value="cNMP-bd_dom"/>
</dbReference>
<dbReference type="PANTHER" id="PTHR24353">
    <property type="entry name" value="CYCLIC NUCLEOTIDE-DEPENDENT PROTEIN KINASE"/>
    <property type="match status" value="1"/>
</dbReference>
<feature type="region of interest" description="Disordered" evidence="15">
    <location>
        <begin position="1"/>
        <end position="88"/>
    </location>
</feature>
<comment type="catalytic activity">
    <reaction evidence="13">
        <text>L-seryl-[protein] + ATP = O-phospho-L-seryl-[protein] + ADP + H(+)</text>
        <dbReference type="Rhea" id="RHEA:17989"/>
        <dbReference type="Rhea" id="RHEA-COMP:9863"/>
        <dbReference type="Rhea" id="RHEA-COMP:11604"/>
        <dbReference type="ChEBI" id="CHEBI:15378"/>
        <dbReference type="ChEBI" id="CHEBI:29999"/>
        <dbReference type="ChEBI" id="CHEBI:30616"/>
        <dbReference type="ChEBI" id="CHEBI:83421"/>
        <dbReference type="ChEBI" id="CHEBI:456216"/>
        <dbReference type="EC" id="2.7.11.1"/>
    </reaction>
</comment>
<evidence type="ECO:0000256" key="7">
    <source>
        <dbReference type="ARBA" id="ARBA00022777"/>
    </source>
</evidence>
<dbReference type="InterPro" id="IPR017441">
    <property type="entry name" value="Protein_kinase_ATP_BS"/>
</dbReference>
<dbReference type="Gene3D" id="2.60.120.10">
    <property type="entry name" value="Jelly Rolls"/>
    <property type="match status" value="1"/>
</dbReference>
<evidence type="ECO:0000256" key="1">
    <source>
        <dbReference type="ARBA" id="ARBA00006352"/>
    </source>
</evidence>
<dbReference type="PROSITE" id="PS00107">
    <property type="entry name" value="PROTEIN_KINASE_ATP"/>
    <property type="match status" value="1"/>
</dbReference>
<dbReference type="PROSITE" id="PS00108">
    <property type="entry name" value="PROTEIN_KINASE_ST"/>
    <property type="match status" value="1"/>
</dbReference>
<keyword evidence="3" id="KW-0140">cGMP</keyword>
<dbReference type="InterPro" id="IPR018490">
    <property type="entry name" value="cNMP-bd_dom_sf"/>
</dbReference>
<evidence type="ECO:0000256" key="10">
    <source>
        <dbReference type="ARBA" id="ARBA00047298"/>
    </source>
</evidence>
<dbReference type="EMBL" id="BRYA01000089">
    <property type="protein sequence ID" value="GMI38640.1"/>
    <property type="molecule type" value="Genomic_DNA"/>
</dbReference>
<keyword evidence="7" id="KW-0418">Kinase</keyword>
<dbReference type="SUPFAM" id="SSF51206">
    <property type="entry name" value="cAMP-binding domain-like"/>
    <property type="match status" value="1"/>
</dbReference>
<dbReference type="InterPro" id="IPR000719">
    <property type="entry name" value="Prot_kinase_dom"/>
</dbReference>
<evidence type="ECO:0000259" key="17">
    <source>
        <dbReference type="PROSITE" id="PS50042"/>
    </source>
</evidence>
<evidence type="ECO:0000313" key="20">
    <source>
        <dbReference type="Proteomes" id="UP001165065"/>
    </source>
</evidence>
<dbReference type="PROSITE" id="PS51285">
    <property type="entry name" value="AGC_KINASE_CTER"/>
    <property type="match status" value="1"/>
</dbReference>
<evidence type="ECO:0000256" key="14">
    <source>
        <dbReference type="PROSITE-ProRule" id="PRU10141"/>
    </source>
</evidence>
<evidence type="ECO:0008006" key="21">
    <source>
        <dbReference type="Google" id="ProtNLM"/>
    </source>
</evidence>
<dbReference type="GO" id="GO:0004692">
    <property type="term" value="F:cGMP-dependent protein kinase activity"/>
    <property type="evidence" value="ECO:0007669"/>
    <property type="project" value="UniProtKB-EC"/>
</dbReference>
<comment type="catalytic activity">
    <reaction evidence="10">
        <text>L-threonyl-[protein] + ATP = O-phospho-L-threonyl-[protein] + ADP + H(+)</text>
        <dbReference type="Rhea" id="RHEA:46608"/>
        <dbReference type="Rhea" id="RHEA-COMP:11060"/>
        <dbReference type="Rhea" id="RHEA-COMP:11605"/>
        <dbReference type="ChEBI" id="CHEBI:15378"/>
        <dbReference type="ChEBI" id="CHEBI:30013"/>
        <dbReference type="ChEBI" id="CHEBI:30616"/>
        <dbReference type="ChEBI" id="CHEBI:61977"/>
        <dbReference type="ChEBI" id="CHEBI:456216"/>
        <dbReference type="EC" id="2.7.11.12"/>
    </reaction>
</comment>
<evidence type="ECO:0000256" key="5">
    <source>
        <dbReference type="ARBA" id="ARBA00022679"/>
    </source>
</evidence>
<dbReference type="GO" id="GO:0005952">
    <property type="term" value="C:cAMP-dependent protein kinase complex"/>
    <property type="evidence" value="ECO:0007669"/>
    <property type="project" value="TreeGrafter"/>
</dbReference>
<dbReference type="GO" id="GO:0005524">
    <property type="term" value="F:ATP binding"/>
    <property type="evidence" value="ECO:0007669"/>
    <property type="project" value="UniProtKB-UniRule"/>
</dbReference>
<evidence type="ECO:0000313" key="19">
    <source>
        <dbReference type="EMBL" id="GMI38640.1"/>
    </source>
</evidence>
<feature type="compositionally biased region" description="Basic and acidic residues" evidence="15">
    <location>
        <begin position="72"/>
        <end position="88"/>
    </location>
</feature>
<dbReference type="SMART" id="SM00100">
    <property type="entry name" value="cNMP"/>
    <property type="match status" value="1"/>
</dbReference>
<organism evidence="19 20">
    <name type="scientific">Triparma columacea</name>
    <dbReference type="NCBI Taxonomy" id="722753"/>
    <lineage>
        <taxon>Eukaryota</taxon>
        <taxon>Sar</taxon>
        <taxon>Stramenopiles</taxon>
        <taxon>Ochrophyta</taxon>
        <taxon>Bolidophyceae</taxon>
        <taxon>Parmales</taxon>
        <taxon>Triparmaceae</taxon>
        <taxon>Triparma</taxon>
    </lineage>
</organism>
<proteinExistence type="inferred from homology"/>